<dbReference type="RefSeq" id="WP_341467753.1">
    <property type="nucleotide sequence ID" value="NZ_CP128399.1"/>
</dbReference>
<dbReference type="GO" id="GO:0003677">
    <property type="term" value="F:DNA binding"/>
    <property type="evidence" value="ECO:0007669"/>
    <property type="project" value="UniProtKB-KW"/>
</dbReference>
<keyword evidence="1" id="KW-0238">DNA-binding</keyword>
<dbReference type="SUPFAM" id="SSF47413">
    <property type="entry name" value="lambda repressor-like DNA-binding domains"/>
    <property type="match status" value="1"/>
</dbReference>
<dbReference type="EMBL" id="JACATZ010000001">
    <property type="protein sequence ID" value="NWJ46498.1"/>
    <property type="molecule type" value="Genomic_DNA"/>
</dbReference>
<evidence type="ECO:0000313" key="4">
    <source>
        <dbReference type="EMBL" id="WJW65866.1"/>
    </source>
</evidence>
<dbReference type="GO" id="GO:0003700">
    <property type="term" value="F:DNA-binding transcription factor activity"/>
    <property type="evidence" value="ECO:0007669"/>
    <property type="project" value="TreeGrafter"/>
</dbReference>
<dbReference type="GO" id="GO:0005829">
    <property type="term" value="C:cytosol"/>
    <property type="evidence" value="ECO:0007669"/>
    <property type="project" value="TreeGrafter"/>
</dbReference>
<dbReference type="AlphaFoldDB" id="A0A8T7LWX9"/>
<name>A0A8T7LWX9_9CHLR</name>
<organism evidence="3 5">
    <name type="scientific">Candidatus Chlorohelix allophototropha</name>
    <dbReference type="NCBI Taxonomy" id="3003348"/>
    <lineage>
        <taxon>Bacteria</taxon>
        <taxon>Bacillati</taxon>
        <taxon>Chloroflexota</taxon>
        <taxon>Chloroflexia</taxon>
        <taxon>Candidatus Chloroheliales</taxon>
        <taxon>Candidatus Chloroheliaceae</taxon>
        <taxon>Candidatus Chlorohelix</taxon>
    </lineage>
</organism>
<dbReference type="Gene3D" id="1.10.260.40">
    <property type="entry name" value="lambda repressor-like DNA-binding domains"/>
    <property type="match status" value="1"/>
</dbReference>
<dbReference type="InterPro" id="IPR001387">
    <property type="entry name" value="Cro/C1-type_HTH"/>
</dbReference>
<dbReference type="PANTHER" id="PTHR46797:SF1">
    <property type="entry name" value="METHYLPHOSPHONATE SYNTHASE"/>
    <property type="match status" value="1"/>
</dbReference>
<gene>
    <name evidence="3" type="ORF">HXX08_11515</name>
    <name evidence="4" type="ORF">OZ401_001645</name>
</gene>
<evidence type="ECO:0000313" key="5">
    <source>
        <dbReference type="Proteomes" id="UP000521676"/>
    </source>
</evidence>
<dbReference type="Proteomes" id="UP001431572">
    <property type="component" value="Chromosome 1"/>
</dbReference>
<evidence type="ECO:0000313" key="6">
    <source>
        <dbReference type="Proteomes" id="UP001431572"/>
    </source>
</evidence>
<dbReference type="CDD" id="cd00093">
    <property type="entry name" value="HTH_XRE"/>
    <property type="match status" value="1"/>
</dbReference>
<evidence type="ECO:0000313" key="3">
    <source>
        <dbReference type="EMBL" id="NWJ46498.1"/>
    </source>
</evidence>
<dbReference type="InterPro" id="IPR010982">
    <property type="entry name" value="Lambda_DNA-bd_dom_sf"/>
</dbReference>
<evidence type="ECO:0000259" key="2">
    <source>
        <dbReference type="PROSITE" id="PS50943"/>
    </source>
</evidence>
<dbReference type="Proteomes" id="UP000521676">
    <property type="component" value="Unassembled WGS sequence"/>
</dbReference>
<feature type="domain" description="HTH cro/C1-type" evidence="2">
    <location>
        <begin position="12"/>
        <end position="66"/>
    </location>
</feature>
<dbReference type="Pfam" id="PF01381">
    <property type="entry name" value="HTH_3"/>
    <property type="match status" value="1"/>
</dbReference>
<dbReference type="PANTHER" id="PTHR46797">
    <property type="entry name" value="HTH-TYPE TRANSCRIPTIONAL REGULATOR"/>
    <property type="match status" value="1"/>
</dbReference>
<accession>A0A8T7LWX9</accession>
<dbReference type="SMART" id="SM00530">
    <property type="entry name" value="HTH_XRE"/>
    <property type="match status" value="1"/>
</dbReference>
<evidence type="ECO:0000256" key="1">
    <source>
        <dbReference type="ARBA" id="ARBA00023125"/>
    </source>
</evidence>
<reference evidence="4" key="2">
    <citation type="journal article" date="2024" name="Nature">
        <title>Anoxygenic phototroph of the Chloroflexota uses a type I reaction centre.</title>
        <authorList>
            <person name="Tsuji J.M."/>
            <person name="Shaw N.A."/>
            <person name="Nagashima S."/>
            <person name="Venkiteswaran J.J."/>
            <person name="Schiff S.L."/>
            <person name="Watanabe T."/>
            <person name="Fukui M."/>
            <person name="Hanada S."/>
            <person name="Tank M."/>
            <person name="Neufeld J.D."/>
        </authorList>
    </citation>
    <scope>NUCLEOTIDE SEQUENCE</scope>
    <source>
        <strain evidence="4">L227-S17</strain>
    </source>
</reference>
<sequence>MNSPTSAIGLRLRLKRAKTNMTIEQLSLLAGVNKGTISGIETGKRSPQNRTLMKLAKALKVEIEELLNE</sequence>
<dbReference type="EMBL" id="CP128399">
    <property type="protein sequence ID" value="WJW65866.1"/>
    <property type="molecule type" value="Genomic_DNA"/>
</dbReference>
<keyword evidence="6" id="KW-1185">Reference proteome</keyword>
<reference evidence="3 5" key="1">
    <citation type="submission" date="2020-06" db="EMBL/GenBank/DDBJ databases">
        <title>Anoxygenic phototrophic Chloroflexota member uses a Type I reaction center.</title>
        <authorList>
            <person name="Tsuji J.M."/>
            <person name="Shaw N.A."/>
            <person name="Nagashima S."/>
            <person name="Venkiteswaran J."/>
            <person name="Schiff S.L."/>
            <person name="Hanada S."/>
            <person name="Tank M."/>
            <person name="Neufeld J.D."/>
        </authorList>
    </citation>
    <scope>NUCLEOTIDE SEQUENCE [LARGE SCALE GENOMIC DNA]</scope>
    <source>
        <strain evidence="3">L227-S17</strain>
    </source>
</reference>
<dbReference type="InterPro" id="IPR050807">
    <property type="entry name" value="TransReg_Diox_bact_type"/>
</dbReference>
<proteinExistence type="predicted"/>
<dbReference type="PROSITE" id="PS50943">
    <property type="entry name" value="HTH_CROC1"/>
    <property type="match status" value="1"/>
</dbReference>
<protein>
    <submittedName>
        <fullName evidence="4">Helix-turn-helix domain-containing protein</fullName>
    </submittedName>
    <submittedName>
        <fullName evidence="3">Helix-turn-helix transcriptional regulator</fullName>
    </submittedName>
</protein>